<accession>A0A9N9E627</accession>
<protein>
    <submittedName>
        <fullName evidence="1">15298_t:CDS:1</fullName>
    </submittedName>
</protein>
<reference evidence="1" key="1">
    <citation type="submission" date="2021-06" db="EMBL/GenBank/DDBJ databases">
        <authorList>
            <person name="Kallberg Y."/>
            <person name="Tangrot J."/>
            <person name="Rosling A."/>
        </authorList>
    </citation>
    <scope>NUCLEOTIDE SEQUENCE</scope>
    <source>
        <strain evidence="1">UK204</strain>
    </source>
</reference>
<gene>
    <name evidence="1" type="ORF">FCALED_LOCUS11782</name>
</gene>
<organism evidence="1 2">
    <name type="scientific">Funneliformis caledonium</name>
    <dbReference type="NCBI Taxonomy" id="1117310"/>
    <lineage>
        <taxon>Eukaryota</taxon>
        <taxon>Fungi</taxon>
        <taxon>Fungi incertae sedis</taxon>
        <taxon>Mucoromycota</taxon>
        <taxon>Glomeromycotina</taxon>
        <taxon>Glomeromycetes</taxon>
        <taxon>Glomerales</taxon>
        <taxon>Glomeraceae</taxon>
        <taxon>Funneliformis</taxon>
    </lineage>
</organism>
<dbReference type="AlphaFoldDB" id="A0A9N9E627"/>
<proteinExistence type="predicted"/>
<name>A0A9N9E627_9GLOM</name>
<comment type="caution">
    <text evidence="1">The sequence shown here is derived from an EMBL/GenBank/DDBJ whole genome shotgun (WGS) entry which is preliminary data.</text>
</comment>
<evidence type="ECO:0000313" key="2">
    <source>
        <dbReference type="Proteomes" id="UP000789570"/>
    </source>
</evidence>
<dbReference type="EMBL" id="CAJVPQ010005213">
    <property type="protein sequence ID" value="CAG8666021.1"/>
    <property type="molecule type" value="Genomic_DNA"/>
</dbReference>
<sequence length="69" mass="8082">MSERDNSSGDYRRSLVVSKEKFQNFSATKKFRSNEFVQYSTEDQEREVSQVFTTTRILPNDEAIIVLEV</sequence>
<evidence type="ECO:0000313" key="1">
    <source>
        <dbReference type="EMBL" id="CAG8666021.1"/>
    </source>
</evidence>
<keyword evidence="2" id="KW-1185">Reference proteome</keyword>
<dbReference type="Proteomes" id="UP000789570">
    <property type="component" value="Unassembled WGS sequence"/>
</dbReference>